<dbReference type="InterPro" id="IPR036163">
    <property type="entry name" value="HMA_dom_sf"/>
</dbReference>
<sequence length="66" mass="7455">MRFEVGHMKDDSDVAILTCAMHTVDPDAKVNVHVNTRTVEIDSWLFAEEFLVAFAEAGYDVKLAER</sequence>
<dbReference type="EMBL" id="CP010025">
    <property type="protein sequence ID" value="AJZ56860.1"/>
    <property type="molecule type" value="Genomic_DNA"/>
</dbReference>
<dbReference type="Gene3D" id="3.30.70.100">
    <property type="match status" value="1"/>
</dbReference>
<proteinExistence type="predicted"/>
<accession>A0AAU8T9G2</accession>
<dbReference type="KEGG" id="bfn:OI25_7445"/>
<dbReference type="Proteomes" id="UP000032614">
    <property type="component" value="Chromosome 3"/>
</dbReference>
<dbReference type="GO" id="GO:0046872">
    <property type="term" value="F:metal ion binding"/>
    <property type="evidence" value="ECO:0007669"/>
    <property type="project" value="InterPro"/>
</dbReference>
<gene>
    <name evidence="1" type="ORF">OI25_7445</name>
</gene>
<reference evidence="1 2" key="1">
    <citation type="journal article" date="2015" name="Genome Announc.">
        <title>Complete genome sequences for 59 burkholderia isolates, both pathogenic and near neighbor.</title>
        <authorList>
            <person name="Johnson S.L."/>
            <person name="Bishop-Lilly K.A."/>
            <person name="Ladner J.T."/>
            <person name="Daligault H.E."/>
            <person name="Davenport K.W."/>
            <person name="Jaissle J."/>
            <person name="Frey K.G."/>
            <person name="Koroleva G.I."/>
            <person name="Bruce D.C."/>
            <person name="Coyne S.R."/>
            <person name="Broomall S.M."/>
            <person name="Li P.E."/>
            <person name="Teshima H."/>
            <person name="Gibbons H.S."/>
            <person name="Palacios G.F."/>
            <person name="Rosenzweig C.N."/>
            <person name="Redden C.L."/>
            <person name="Xu Y."/>
            <person name="Minogue T.D."/>
            <person name="Chain P.S."/>
        </authorList>
    </citation>
    <scope>NUCLEOTIDE SEQUENCE [LARGE SCALE GENOMIC DNA]</scope>
    <source>
        <strain evidence="1 2">ATCC BAA-463</strain>
    </source>
</reference>
<dbReference type="SUPFAM" id="SSF55008">
    <property type="entry name" value="HMA, heavy metal-associated domain"/>
    <property type="match status" value="1"/>
</dbReference>
<evidence type="ECO:0008006" key="3">
    <source>
        <dbReference type="Google" id="ProtNLM"/>
    </source>
</evidence>
<organism evidence="1 2">
    <name type="scientific">Paraburkholderia fungorum</name>
    <dbReference type="NCBI Taxonomy" id="134537"/>
    <lineage>
        <taxon>Bacteria</taxon>
        <taxon>Pseudomonadati</taxon>
        <taxon>Pseudomonadota</taxon>
        <taxon>Betaproteobacteria</taxon>
        <taxon>Burkholderiales</taxon>
        <taxon>Burkholderiaceae</taxon>
        <taxon>Paraburkholderia</taxon>
    </lineage>
</organism>
<name>A0AAU8T9G2_9BURK</name>
<evidence type="ECO:0000313" key="1">
    <source>
        <dbReference type="EMBL" id="AJZ56860.1"/>
    </source>
</evidence>
<dbReference type="AlphaFoldDB" id="A0AAU8T9G2"/>
<protein>
    <recommendedName>
        <fullName evidence="3">Copper chaperone</fullName>
    </recommendedName>
</protein>
<dbReference type="RefSeq" id="WP_046564923.1">
    <property type="nucleotide sequence ID" value="NZ_JANSLM010000023.1"/>
</dbReference>
<evidence type="ECO:0000313" key="2">
    <source>
        <dbReference type="Proteomes" id="UP000032614"/>
    </source>
</evidence>